<dbReference type="OrthoDB" id="10512861at2759"/>
<keyword evidence="1" id="KW-1133">Transmembrane helix</keyword>
<name>A0A8X6KNC7_TRICU</name>
<feature type="transmembrane region" description="Helical" evidence="1">
    <location>
        <begin position="15"/>
        <end position="34"/>
    </location>
</feature>
<organism evidence="2 3">
    <name type="scientific">Trichonephila clavata</name>
    <name type="common">Joro spider</name>
    <name type="synonym">Nephila clavata</name>
    <dbReference type="NCBI Taxonomy" id="2740835"/>
    <lineage>
        <taxon>Eukaryota</taxon>
        <taxon>Metazoa</taxon>
        <taxon>Ecdysozoa</taxon>
        <taxon>Arthropoda</taxon>
        <taxon>Chelicerata</taxon>
        <taxon>Arachnida</taxon>
        <taxon>Araneae</taxon>
        <taxon>Araneomorphae</taxon>
        <taxon>Entelegynae</taxon>
        <taxon>Araneoidea</taxon>
        <taxon>Nephilidae</taxon>
        <taxon>Trichonephila</taxon>
    </lineage>
</organism>
<comment type="caution">
    <text evidence="2">The sequence shown here is derived from an EMBL/GenBank/DDBJ whole genome shotgun (WGS) entry which is preliminary data.</text>
</comment>
<evidence type="ECO:0000313" key="2">
    <source>
        <dbReference type="EMBL" id="GFQ81230.1"/>
    </source>
</evidence>
<dbReference type="Proteomes" id="UP000887116">
    <property type="component" value="Unassembled WGS sequence"/>
</dbReference>
<gene>
    <name evidence="2" type="ORF">TNCT_531681</name>
</gene>
<reference evidence="2" key="1">
    <citation type="submission" date="2020-07" db="EMBL/GenBank/DDBJ databases">
        <title>Multicomponent nature underlies the extraordinary mechanical properties of spider dragline silk.</title>
        <authorList>
            <person name="Kono N."/>
            <person name="Nakamura H."/>
            <person name="Mori M."/>
            <person name="Yoshida Y."/>
            <person name="Ohtoshi R."/>
            <person name="Malay A.D."/>
            <person name="Moran D.A.P."/>
            <person name="Tomita M."/>
            <person name="Numata K."/>
            <person name="Arakawa K."/>
        </authorList>
    </citation>
    <scope>NUCLEOTIDE SEQUENCE</scope>
</reference>
<accession>A0A8X6KNC7</accession>
<keyword evidence="1" id="KW-0812">Transmembrane</keyword>
<keyword evidence="1" id="KW-0472">Membrane</keyword>
<dbReference type="AlphaFoldDB" id="A0A8X6KNC7"/>
<evidence type="ECO:0000256" key="1">
    <source>
        <dbReference type="SAM" id="Phobius"/>
    </source>
</evidence>
<keyword evidence="3" id="KW-1185">Reference proteome</keyword>
<protein>
    <submittedName>
        <fullName evidence="2">Uncharacterized protein</fullName>
    </submittedName>
</protein>
<sequence length="109" mass="12450">MTMLARKKGPKKEPLSFFIIVLPFCSFFIIIRSLSSFLHPGKEFSGEMFVFVEHKVHCGSGEVGMSFRIINRQKDRSFEHPLDGLFIRGGCLERMLVPHPTPPLEQNAE</sequence>
<evidence type="ECO:0000313" key="3">
    <source>
        <dbReference type="Proteomes" id="UP000887116"/>
    </source>
</evidence>
<dbReference type="EMBL" id="BMAO01032300">
    <property type="protein sequence ID" value="GFQ81230.1"/>
    <property type="molecule type" value="Genomic_DNA"/>
</dbReference>
<proteinExistence type="predicted"/>